<comment type="caution">
    <text evidence="1">The sequence shown here is derived from an EMBL/GenBank/DDBJ whole genome shotgun (WGS) entry which is preliminary data.</text>
</comment>
<proteinExistence type="predicted"/>
<name>A0A6I0F8E8_9FIRM</name>
<evidence type="ECO:0000313" key="2">
    <source>
        <dbReference type="Proteomes" id="UP000432715"/>
    </source>
</evidence>
<protein>
    <submittedName>
        <fullName evidence="1">Uncharacterized protein</fullName>
    </submittedName>
</protein>
<dbReference type="EMBL" id="WBZC01000031">
    <property type="protein sequence ID" value="KAB3534159.1"/>
    <property type="molecule type" value="Genomic_DNA"/>
</dbReference>
<gene>
    <name evidence="1" type="ORF">F8154_09480</name>
</gene>
<dbReference type="Proteomes" id="UP000432715">
    <property type="component" value="Unassembled WGS sequence"/>
</dbReference>
<sequence length="312" mass="35621">MKINCKKGKLSIVLIIVLLLIWGCNGNQRPSPEENKSKPPEVPETFTRMEEELLTTMFAIDGVAGLEKVIEEVEKAKKQVEMESEVELDAEEKKEPKKKAIDINMFLYQESTVIPLLEEEGIESDIVMVDDPPENIDSIWYQIDNLVASVHKNWNSLEPSLKKAGASDDSIRRFENYLSDTSVTVSNKDTLQSLMKLNRLSSYLNDFRENFTSKSPMQVYEVKYHLRQSVLMASQEDFLGAEVEIKKANDVGGDLKQPLVEKNKGDVYQQFKLSIEDYMQQLAVESFYITQVKGSIVMENIEKMIEVFESGK</sequence>
<keyword evidence="2" id="KW-1185">Reference proteome</keyword>
<organism evidence="1 2">
    <name type="scientific">Alkaliphilus pronyensis</name>
    <dbReference type="NCBI Taxonomy" id="1482732"/>
    <lineage>
        <taxon>Bacteria</taxon>
        <taxon>Bacillati</taxon>
        <taxon>Bacillota</taxon>
        <taxon>Clostridia</taxon>
        <taxon>Peptostreptococcales</taxon>
        <taxon>Natronincolaceae</taxon>
        <taxon>Alkaliphilus</taxon>
    </lineage>
</organism>
<dbReference type="RefSeq" id="WP_151861380.1">
    <property type="nucleotide sequence ID" value="NZ_WBZC01000031.1"/>
</dbReference>
<dbReference type="AlphaFoldDB" id="A0A6I0F8E8"/>
<dbReference type="OrthoDB" id="1953300at2"/>
<evidence type="ECO:0000313" key="1">
    <source>
        <dbReference type="EMBL" id="KAB3534159.1"/>
    </source>
</evidence>
<reference evidence="1 2" key="1">
    <citation type="submission" date="2019-10" db="EMBL/GenBank/DDBJ databases">
        <title>Alkaliphilus serpentinus sp. nov. and Alkaliphilus pronyensis sp. nov., two novel anaerobic alkaliphilic species isolated from the serpentinized-hosted hydrothermal field of the Prony Bay (New Caledonia).</title>
        <authorList>
            <person name="Postec A."/>
        </authorList>
    </citation>
    <scope>NUCLEOTIDE SEQUENCE [LARGE SCALE GENOMIC DNA]</scope>
    <source>
        <strain evidence="1 2">LacV</strain>
    </source>
</reference>
<accession>A0A6I0F8E8</accession>